<dbReference type="GO" id="GO:0006797">
    <property type="term" value="P:polyphosphate metabolic process"/>
    <property type="evidence" value="ECO:0007669"/>
    <property type="project" value="InterPro"/>
</dbReference>
<evidence type="ECO:0000313" key="7">
    <source>
        <dbReference type="Proteomes" id="UP000198814"/>
    </source>
</evidence>
<dbReference type="AlphaFoldDB" id="A0A1H8S628"/>
<dbReference type="InterPro" id="IPR022488">
    <property type="entry name" value="PPK2-related"/>
</dbReference>
<dbReference type="EMBL" id="FODO01000017">
    <property type="protein sequence ID" value="SEO74131.1"/>
    <property type="molecule type" value="Genomic_DNA"/>
</dbReference>
<dbReference type="RefSeq" id="WP_090320239.1">
    <property type="nucleotide sequence ID" value="NZ_FNOE01000018.1"/>
</dbReference>
<dbReference type="PANTHER" id="PTHR34383:SF3">
    <property type="entry name" value="POLYPHOSPHATE:AMP PHOSPHOTRANSFERASE"/>
    <property type="match status" value="1"/>
</dbReference>
<evidence type="ECO:0000256" key="1">
    <source>
        <dbReference type="ARBA" id="ARBA00009924"/>
    </source>
</evidence>
<evidence type="ECO:0000259" key="5">
    <source>
        <dbReference type="Pfam" id="PF03976"/>
    </source>
</evidence>
<keyword evidence="3" id="KW-0418">Kinase</keyword>
<dbReference type="SUPFAM" id="SSF52540">
    <property type="entry name" value="P-loop containing nucleoside triphosphate hydrolases"/>
    <property type="match status" value="1"/>
</dbReference>
<dbReference type="Gene3D" id="3.40.50.300">
    <property type="entry name" value="P-loop containing nucleotide triphosphate hydrolases"/>
    <property type="match status" value="1"/>
</dbReference>
<evidence type="ECO:0000256" key="2">
    <source>
        <dbReference type="ARBA" id="ARBA00022679"/>
    </source>
</evidence>
<feature type="region of interest" description="Disordered" evidence="4">
    <location>
        <begin position="1"/>
        <end position="31"/>
    </location>
</feature>
<dbReference type="InterPro" id="IPR027417">
    <property type="entry name" value="P-loop_NTPase"/>
</dbReference>
<keyword evidence="2 6" id="KW-0808">Transferase</keyword>
<dbReference type="Pfam" id="PF03976">
    <property type="entry name" value="PPK2"/>
    <property type="match status" value="1"/>
</dbReference>
<feature type="domain" description="Polyphosphate kinase-2-related" evidence="5">
    <location>
        <begin position="32"/>
        <end position="256"/>
    </location>
</feature>
<name>A0A1H8S628_9PROT</name>
<dbReference type="Proteomes" id="UP000198814">
    <property type="component" value="Unassembled WGS sequence"/>
</dbReference>
<evidence type="ECO:0000256" key="3">
    <source>
        <dbReference type="ARBA" id="ARBA00022777"/>
    </source>
</evidence>
<accession>A0A1H8S628</accession>
<comment type="similarity">
    <text evidence="1">Belongs to the polyphosphate kinase 2 (PPK2) family. Class I subfamily.</text>
</comment>
<dbReference type="NCBIfam" id="TIGR03709">
    <property type="entry name" value="PPK2_rel_1"/>
    <property type="match status" value="1"/>
</dbReference>
<sequence>MKNHPIKPGSKLDLSQCDPGDTGDFEKTTQGKEDAKVVTEKLIGKLDELQERLFANGNRALLVVLQGMDTSGKDGVIKHVMSGVNPQGCKVVTFKTPSAEELKHDFLWRVHQKAPEKGQIGIFNRSHYEDVLITRVHGLISDKVVQQRFNQINEFEELLSESGTCILKFFLHISKDEQKKRLEERINNPEKRWKFNEGDIEERKFWKNYIEAFEAMLSATSTDLAPWHIVPANYKWYRNLVIAQQVVNALENMKLKTPPAPAGINFDTLKIE</sequence>
<protein>
    <submittedName>
        <fullName evidence="6">Polyphosphate:nucleotide phosphotransferase, PPK2 family</fullName>
    </submittedName>
</protein>
<dbReference type="GO" id="GO:0008976">
    <property type="term" value="F:polyphosphate kinase activity"/>
    <property type="evidence" value="ECO:0007669"/>
    <property type="project" value="InterPro"/>
</dbReference>
<dbReference type="PIRSF" id="PIRSF028756">
    <property type="entry name" value="PPK2_prd"/>
    <property type="match status" value="1"/>
</dbReference>
<dbReference type="InterPro" id="IPR022300">
    <property type="entry name" value="PPK2-rel_1"/>
</dbReference>
<proteinExistence type="inferred from homology"/>
<gene>
    <name evidence="6" type="ORF">SAMN05216333_11710</name>
</gene>
<reference evidence="7" key="1">
    <citation type="submission" date="2016-10" db="EMBL/GenBank/DDBJ databases">
        <authorList>
            <person name="Varghese N."/>
            <person name="Submissions S."/>
        </authorList>
    </citation>
    <scope>NUCLEOTIDE SEQUENCE [LARGE SCALE GENOMIC DNA]</scope>
    <source>
        <strain evidence="7">Nm76</strain>
    </source>
</reference>
<dbReference type="STRING" id="42354.SAMN05216333_11710"/>
<evidence type="ECO:0000313" key="6">
    <source>
        <dbReference type="EMBL" id="SEO74131.1"/>
    </source>
</evidence>
<dbReference type="PANTHER" id="PTHR34383">
    <property type="entry name" value="POLYPHOSPHATE:AMP PHOSPHOTRANSFERASE-RELATED"/>
    <property type="match status" value="1"/>
</dbReference>
<evidence type="ECO:0000256" key="4">
    <source>
        <dbReference type="SAM" id="MobiDB-lite"/>
    </source>
</evidence>
<keyword evidence="7" id="KW-1185">Reference proteome</keyword>
<organism evidence="6 7">
    <name type="scientific">Nitrosomonas oligotropha</name>
    <dbReference type="NCBI Taxonomy" id="42354"/>
    <lineage>
        <taxon>Bacteria</taxon>
        <taxon>Pseudomonadati</taxon>
        <taxon>Pseudomonadota</taxon>
        <taxon>Betaproteobacteria</taxon>
        <taxon>Nitrosomonadales</taxon>
        <taxon>Nitrosomonadaceae</taxon>
        <taxon>Nitrosomonas</taxon>
    </lineage>
</organism>
<dbReference type="InterPro" id="IPR016898">
    <property type="entry name" value="Polyphosphate_phosphotransfera"/>
</dbReference>
<dbReference type="OrthoDB" id="9775224at2"/>